<dbReference type="EMBL" id="CAUWAG010000008">
    <property type="protein sequence ID" value="CAJ2506448.1"/>
    <property type="molecule type" value="Genomic_DNA"/>
</dbReference>
<feature type="domain" description="tRNAHis guanylyltransferase catalytic" evidence="4">
    <location>
        <begin position="27"/>
        <end position="166"/>
    </location>
</feature>
<accession>A0AAI8VKA6</accession>
<evidence type="ECO:0000313" key="6">
    <source>
        <dbReference type="Proteomes" id="UP001295740"/>
    </source>
</evidence>
<keyword evidence="6" id="KW-1185">Reference proteome</keyword>
<dbReference type="InterPro" id="IPR038469">
    <property type="entry name" value="tRNAHis_GuaTrfase_Thg1_sf"/>
</dbReference>
<dbReference type="PANTHER" id="PTHR12729">
    <property type="entry name" value="TRNA(HIS) GUANYLYLTRANSFERASE-RELATED"/>
    <property type="match status" value="1"/>
</dbReference>
<dbReference type="GO" id="GO:0006400">
    <property type="term" value="P:tRNA modification"/>
    <property type="evidence" value="ECO:0007669"/>
    <property type="project" value="InterPro"/>
</dbReference>
<dbReference type="InterPro" id="IPR024956">
    <property type="entry name" value="tRNAHis_GuaTrfase_cat"/>
</dbReference>
<dbReference type="GO" id="GO:0008193">
    <property type="term" value="F:tRNA guanylyltransferase activity"/>
    <property type="evidence" value="ECO:0007669"/>
    <property type="project" value="InterPro"/>
</dbReference>
<evidence type="ECO:0000256" key="2">
    <source>
        <dbReference type="ARBA" id="ARBA00032480"/>
    </source>
</evidence>
<reference evidence="5" key="1">
    <citation type="submission" date="2023-10" db="EMBL/GenBank/DDBJ databases">
        <authorList>
            <person name="Hackl T."/>
        </authorList>
    </citation>
    <scope>NUCLEOTIDE SEQUENCE</scope>
</reference>
<organism evidence="5 6">
    <name type="scientific">Anthostomella pinea</name>
    <dbReference type="NCBI Taxonomy" id="933095"/>
    <lineage>
        <taxon>Eukaryota</taxon>
        <taxon>Fungi</taxon>
        <taxon>Dikarya</taxon>
        <taxon>Ascomycota</taxon>
        <taxon>Pezizomycotina</taxon>
        <taxon>Sordariomycetes</taxon>
        <taxon>Xylariomycetidae</taxon>
        <taxon>Xylariales</taxon>
        <taxon>Xylariaceae</taxon>
        <taxon>Anthostomella</taxon>
    </lineage>
</organism>
<feature type="region of interest" description="Disordered" evidence="3">
    <location>
        <begin position="1"/>
        <end position="24"/>
    </location>
</feature>
<comment type="caution">
    <text evidence="5">The sequence shown here is derived from an EMBL/GenBank/DDBJ whole genome shotgun (WGS) entry which is preliminary data.</text>
</comment>
<dbReference type="Gene3D" id="3.30.70.3000">
    <property type="match status" value="1"/>
</dbReference>
<evidence type="ECO:0000313" key="5">
    <source>
        <dbReference type="EMBL" id="CAJ2506448.1"/>
    </source>
</evidence>
<dbReference type="GO" id="GO:0000287">
    <property type="term" value="F:magnesium ion binding"/>
    <property type="evidence" value="ECO:0007669"/>
    <property type="project" value="InterPro"/>
</dbReference>
<evidence type="ECO:0000256" key="3">
    <source>
        <dbReference type="SAM" id="MobiDB-lite"/>
    </source>
</evidence>
<dbReference type="InterPro" id="IPR007537">
    <property type="entry name" value="tRNAHis_GuaTrfase_Thg1"/>
</dbReference>
<dbReference type="PANTHER" id="PTHR12729:SF1">
    <property type="entry name" value="TRNAHIS GUANYLYLTRANSFERASE CATALYTIC DOMAIN-CONTAINING PROTEIN"/>
    <property type="match status" value="1"/>
</dbReference>
<dbReference type="Pfam" id="PF04446">
    <property type="entry name" value="Thg1"/>
    <property type="match status" value="1"/>
</dbReference>
<evidence type="ECO:0000259" key="4">
    <source>
        <dbReference type="Pfam" id="PF04446"/>
    </source>
</evidence>
<evidence type="ECO:0000256" key="1">
    <source>
        <dbReference type="ARBA" id="ARBA00015443"/>
    </source>
</evidence>
<protein>
    <recommendedName>
        <fullName evidence="1">tRNA(His) guanylyltransferase</fullName>
    </recommendedName>
    <alternativeName>
        <fullName evidence="2">tRNA-histidine guanylyltransferase</fullName>
    </alternativeName>
</protein>
<name>A0AAI8VKA6_9PEZI</name>
<feature type="compositionally biased region" description="Low complexity" evidence="3">
    <location>
        <begin position="1"/>
        <end position="21"/>
    </location>
</feature>
<gene>
    <name evidence="5" type="ORF">KHLLAP_LOCUS6916</name>
</gene>
<dbReference type="AlphaFoldDB" id="A0AAI8VKA6"/>
<dbReference type="Proteomes" id="UP001295740">
    <property type="component" value="Unassembled WGS sequence"/>
</dbReference>
<sequence>MTSQAPETELATATATSAPTPKQSLADRMKHYESLTETTLPASSPVLLRLDGHGFSKLTSHFARPFDERIHAAMTATAADLLTHYFPRATLAYTQSDEITLVFPAGVQAFSERVQKLASLSAGYCSARFNAHLAAALAATPEPAVGEAAYGVLGTAHFDARLFAVPDEAEALNGVLWRCRGDAVRNSIGAFARTLFSAREMHGRTGAELVEMMRVKRGVVFEEAVPRWAVEGCLVKRELYRYEGTNPKTGMLETATRTRTRVEERGVREFSEEILKLVTQRYWGGDAK</sequence>
<proteinExistence type="predicted"/>